<dbReference type="Pfam" id="PF18197">
    <property type="entry name" value="TTHB210-like"/>
    <property type="match status" value="1"/>
</dbReference>
<organism evidence="3 4">
    <name type="scientific">Rhodococcus spelaei</name>
    <dbReference type="NCBI Taxonomy" id="2546320"/>
    <lineage>
        <taxon>Bacteria</taxon>
        <taxon>Bacillati</taxon>
        <taxon>Actinomycetota</taxon>
        <taxon>Actinomycetes</taxon>
        <taxon>Mycobacteriales</taxon>
        <taxon>Nocardiaceae</taxon>
        <taxon>Rhodococcus</taxon>
    </lineage>
</organism>
<keyword evidence="1" id="KW-0732">Signal</keyword>
<feature type="signal peptide" evidence="1">
    <location>
        <begin position="1"/>
        <end position="28"/>
    </location>
</feature>
<keyword evidence="4" id="KW-1185">Reference proteome</keyword>
<evidence type="ECO:0000256" key="1">
    <source>
        <dbReference type="SAM" id="SignalP"/>
    </source>
</evidence>
<accession>A0A541BRE6</accession>
<reference evidence="3 4" key="1">
    <citation type="submission" date="2019-06" db="EMBL/GenBank/DDBJ databases">
        <title>Rhodococcus spaelei sp. nov., isolated from a cave.</title>
        <authorList>
            <person name="Lee S.D."/>
        </authorList>
    </citation>
    <scope>NUCLEOTIDE SEQUENCE [LARGE SCALE GENOMIC DNA]</scope>
    <source>
        <strain evidence="3 4">C9-5</strain>
    </source>
</reference>
<comment type="caution">
    <text evidence="3">The sequence shown here is derived from an EMBL/GenBank/DDBJ whole genome shotgun (WGS) entry which is preliminary data.</text>
</comment>
<dbReference type="Proteomes" id="UP000316256">
    <property type="component" value="Unassembled WGS sequence"/>
</dbReference>
<evidence type="ECO:0000259" key="2">
    <source>
        <dbReference type="Pfam" id="PF18197"/>
    </source>
</evidence>
<feature type="chain" id="PRO_5038490387" description="TTHB210-like domain-containing protein" evidence="1">
    <location>
        <begin position="29"/>
        <end position="270"/>
    </location>
</feature>
<dbReference type="AlphaFoldDB" id="A0A541BRE6"/>
<dbReference type="InterPro" id="IPR033786">
    <property type="entry name" value="TTHB210-like"/>
</dbReference>
<gene>
    <name evidence="3" type="ORF">FK531_01905</name>
</gene>
<sequence>MHASRRSPTVGLTLAVCASLSVATGCMADSSAATPTWFGPAVDVGGGTARSFVTLDENGTPAGVGIRLSASALDGLTDAADVEMQTFPLELPDQTPPTAFEYVTLDWNPHGHGPLGLFAKPHFDMHFYMIDASAVDEIDPARADFQSRASKLPPAQYMPVDYIPTPGPPEMNTSPKMGLHWANRADGMIPGLYNFDQAVLAGSWDGAYTFTEPMMTRQWLQTRPTLTEDVRQPQAYAKSGYYPTTYSVTYDDAAAEYVVELAGMQLRQAS</sequence>
<proteinExistence type="predicted"/>
<evidence type="ECO:0000313" key="3">
    <source>
        <dbReference type="EMBL" id="TQF74856.1"/>
    </source>
</evidence>
<dbReference type="RefSeq" id="WP_142094940.1">
    <property type="nucleotide sequence ID" value="NZ_VIGH01000001.1"/>
</dbReference>
<feature type="domain" description="TTHB210-like" evidence="2">
    <location>
        <begin position="56"/>
        <end position="107"/>
    </location>
</feature>
<evidence type="ECO:0000313" key="4">
    <source>
        <dbReference type="Proteomes" id="UP000316256"/>
    </source>
</evidence>
<dbReference type="PROSITE" id="PS51257">
    <property type="entry name" value="PROKAR_LIPOPROTEIN"/>
    <property type="match status" value="1"/>
</dbReference>
<dbReference type="CDD" id="cd11669">
    <property type="entry name" value="TTHB210-like"/>
    <property type="match status" value="1"/>
</dbReference>
<protein>
    <recommendedName>
        <fullName evidence="2">TTHB210-like domain-containing protein</fullName>
    </recommendedName>
</protein>
<name>A0A541BRE6_9NOCA</name>
<dbReference type="EMBL" id="VIGH01000001">
    <property type="protein sequence ID" value="TQF74856.1"/>
    <property type="molecule type" value="Genomic_DNA"/>
</dbReference>
<dbReference type="InterPro" id="IPR040832">
    <property type="entry name" value="TTHB210-like_dom"/>
</dbReference>
<dbReference type="OrthoDB" id="2867208at2"/>